<evidence type="ECO:0000313" key="1">
    <source>
        <dbReference type="EMBL" id="AYV79749.1"/>
    </source>
</evidence>
<organism evidence="1">
    <name type="scientific">Faunusvirus sp</name>
    <dbReference type="NCBI Taxonomy" id="2487766"/>
    <lineage>
        <taxon>Viruses</taxon>
        <taxon>Varidnaviria</taxon>
        <taxon>Bamfordvirae</taxon>
        <taxon>Nucleocytoviricota</taxon>
        <taxon>Megaviricetes</taxon>
        <taxon>Imitervirales</taxon>
        <taxon>Mimiviridae</taxon>
    </lineage>
</organism>
<feature type="non-terminal residue" evidence="1">
    <location>
        <position position="55"/>
    </location>
</feature>
<protein>
    <submittedName>
        <fullName evidence="1">Uncharacterized protein</fullName>
    </submittedName>
</protein>
<proteinExistence type="predicted"/>
<accession>A0A3G5A2P4</accession>
<reference evidence="1" key="1">
    <citation type="submission" date="2018-10" db="EMBL/GenBank/DDBJ databases">
        <title>Hidden diversity of soil giant viruses.</title>
        <authorList>
            <person name="Schulz F."/>
            <person name="Alteio L."/>
            <person name="Goudeau D."/>
            <person name="Ryan E.M."/>
            <person name="Malmstrom R.R."/>
            <person name="Blanchard J."/>
            <person name="Woyke T."/>
        </authorList>
    </citation>
    <scope>NUCLEOTIDE SEQUENCE</scope>
    <source>
        <strain evidence="1">FNV1</strain>
    </source>
</reference>
<sequence length="55" mass="6687">MKDCIIDDVKYIVTTEAGQQINIYQFIAYTLIDNRVELYRRQLIHDRKQDIRDLK</sequence>
<gene>
    <name evidence="1" type="ORF">Faunusvirus45_9</name>
</gene>
<dbReference type="EMBL" id="MK072176">
    <property type="protein sequence ID" value="AYV79749.1"/>
    <property type="molecule type" value="Genomic_DNA"/>
</dbReference>
<name>A0A3G5A2P4_9VIRU</name>